<dbReference type="EMBL" id="JACXVP010000011">
    <property type="protein sequence ID" value="KAG5576391.1"/>
    <property type="molecule type" value="Genomic_DNA"/>
</dbReference>
<evidence type="ECO:0000313" key="1">
    <source>
        <dbReference type="EMBL" id="KAG5576391.1"/>
    </source>
</evidence>
<accession>A0A9J5WMF5</accession>
<reference evidence="1 2" key="1">
    <citation type="submission" date="2020-09" db="EMBL/GenBank/DDBJ databases">
        <title>De no assembly of potato wild relative species, Solanum commersonii.</title>
        <authorList>
            <person name="Cho K."/>
        </authorList>
    </citation>
    <scope>NUCLEOTIDE SEQUENCE [LARGE SCALE GENOMIC DNA]</scope>
    <source>
        <strain evidence="1">LZ3.2</strain>
        <tissue evidence="1">Leaf</tissue>
    </source>
</reference>
<keyword evidence="2" id="KW-1185">Reference proteome</keyword>
<proteinExistence type="predicted"/>
<gene>
    <name evidence="1" type="ORF">H5410_056525</name>
</gene>
<protein>
    <submittedName>
        <fullName evidence="1">Uncharacterized protein</fullName>
    </submittedName>
</protein>
<dbReference type="Proteomes" id="UP000824120">
    <property type="component" value="Chromosome 11"/>
</dbReference>
<comment type="caution">
    <text evidence="1">The sequence shown here is derived from an EMBL/GenBank/DDBJ whole genome shotgun (WGS) entry which is preliminary data.</text>
</comment>
<sequence length="118" mass="12881">MDSKTRKLANSRGGLPALCSFDRENGPVFPLGPITSIAKVLTDSTKDFGKNDVGNPAKWGVYLLWGSFDLANGLVYLSGPTDSITKVLTDIHNFFLAKMTSKIQITKGSMYYSTQKLT</sequence>
<organism evidence="1 2">
    <name type="scientific">Solanum commersonii</name>
    <name type="common">Commerson's wild potato</name>
    <name type="synonym">Commerson's nightshade</name>
    <dbReference type="NCBI Taxonomy" id="4109"/>
    <lineage>
        <taxon>Eukaryota</taxon>
        <taxon>Viridiplantae</taxon>
        <taxon>Streptophyta</taxon>
        <taxon>Embryophyta</taxon>
        <taxon>Tracheophyta</taxon>
        <taxon>Spermatophyta</taxon>
        <taxon>Magnoliopsida</taxon>
        <taxon>eudicotyledons</taxon>
        <taxon>Gunneridae</taxon>
        <taxon>Pentapetalae</taxon>
        <taxon>asterids</taxon>
        <taxon>lamiids</taxon>
        <taxon>Solanales</taxon>
        <taxon>Solanaceae</taxon>
        <taxon>Solanoideae</taxon>
        <taxon>Solaneae</taxon>
        <taxon>Solanum</taxon>
    </lineage>
</organism>
<evidence type="ECO:0000313" key="2">
    <source>
        <dbReference type="Proteomes" id="UP000824120"/>
    </source>
</evidence>
<name>A0A9J5WMF5_SOLCO</name>
<dbReference type="AlphaFoldDB" id="A0A9J5WMF5"/>